<accession>A0A1H0N745</accession>
<name>A0A1H0N745_9HYPH</name>
<keyword evidence="3" id="KW-1185">Reference proteome</keyword>
<feature type="compositionally biased region" description="Basic residues" evidence="1">
    <location>
        <begin position="108"/>
        <end position="128"/>
    </location>
</feature>
<feature type="non-terminal residue" evidence="2">
    <location>
        <position position="1"/>
    </location>
</feature>
<gene>
    <name evidence="2" type="ORF">SAMN05192530_1181</name>
</gene>
<proteinExistence type="predicted"/>
<dbReference type="EMBL" id="FNIT01000018">
    <property type="protein sequence ID" value="SDO88468.1"/>
    <property type="molecule type" value="Genomic_DNA"/>
</dbReference>
<protein>
    <submittedName>
        <fullName evidence="2">Uncharacterized protein</fullName>
    </submittedName>
</protein>
<evidence type="ECO:0000313" key="3">
    <source>
        <dbReference type="Proteomes" id="UP000198793"/>
    </source>
</evidence>
<organism evidence="2 3">
    <name type="scientific">Aureimonas jatrophae</name>
    <dbReference type="NCBI Taxonomy" id="1166073"/>
    <lineage>
        <taxon>Bacteria</taxon>
        <taxon>Pseudomonadati</taxon>
        <taxon>Pseudomonadota</taxon>
        <taxon>Alphaproteobacteria</taxon>
        <taxon>Hyphomicrobiales</taxon>
        <taxon>Aurantimonadaceae</taxon>
        <taxon>Aureimonas</taxon>
    </lineage>
</organism>
<dbReference type="Proteomes" id="UP000198793">
    <property type="component" value="Unassembled WGS sequence"/>
</dbReference>
<dbReference type="AlphaFoldDB" id="A0A1H0N745"/>
<reference evidence="2 3" key="1">
    <citation type="submission" date="2016-10" db="EMBL/GenBank/DDBJ databases">
        <authorList>
            <person name="de Groot N.N."/>
        </authorList>
    </citation>
    <scope>NUCLEOTIDE SEQUENCE [LARGE SCALE GENOMIC DNA]</scope>
    <source>
        <strain evidence="3">L7-484,KACC 16230,DSM 25025</strain>
    </source>
</reference>
<feature type="region of interest" description="Disordered" evidence="1">
    <location>
        <begin position="1"/>
        <end position="148"/>
    </location>
</feature>
<sequence>IASSLTSSPKRPPGETRAGALLCAGNRSARNTARNTPYRRPAPTHLPTPSIAPDTTSAKSPINTAPSNTNAALPDSKPATITSPSVREPTVEPIAPSPKPVTSDKRKPVTRRRSPHYPKRRPRRRSRNSHQPQSTALETSADASLARPNASVVDCAVRLEPRLASIADQLEIARAARCAHEPFPVDRQAQRTVDLLVRHHRDELKPKATLA</sequence>
<evidence type="ECO:0000256" key="1">
    <source>
        <dbReference type="SAM" id="MobiDB-lite"/>
    </source>
</evidence>
<feature type="compositionally biased region" description="Polar residues" evidence="1">
    <location>
        <begin position="53"/>
        <end position="71"/>
    </location>
</feature>
<evidence type="ECO:0000313" key="2">
    <source>
        <dbReference type="EMBL" id="SDO88468.1"/>
    </source>
</evidence>